<protein>
    <submittedName>
        <fullName evidence="3">Endonuclease YncB(Thermonuclease family)</fullName>
    </submittedName>
</protein>
<dbReference type="EMBL" id="JACBZI010000001">
    <property type="protein sequence ID" value="NYI10950.1"/>
    <property type="molecule type" value="Genomic_DNA"/>
</dbReference>
<keyword evidence="3" id="KW-0378">Hydrolase</keyword>
<evidence type="ECO:0000313" key="4">
    <source>
        <dbReference type="Proteomes" id="UP000537326"/>
    </source>
</evidence>
<dbReference type="SUPFAM" id="SSF50199">
    <property type="entry name" value="Staphylococcal nuclease"/>
    <property type="match status" value="1"/>
</dbReference>
<keyword evidence="3" id="KW-0540">Nuclease</keyword>
<dbReference type="InterPro" id="IPR035437">
    <property type="entry name" value="SNase_OB-fold_sf"/>
</dbReference>
<organism evidence="3 4">
    <name type="scientific">Nocardioides marinus</name>
    <dbReference type="NCBI Taxonomy" id="374514"/>
    <lineage>
        <taxon>Bacteria</taxon>
        <taxon>Bacillati</taxon>
        <taxon>Actinomycetota</taxon>
        <taxon>Actinomycetes</taxon>
        <taxon>Propionibacteriales</taxon>
        <taxon>Nocardioidaceae</taxon>
        <taxon>Nocardioides</taxon>
    </lineage>
</organism>
<dbReference type="AlphaFoldDB" id="A0A7Y9YEV9"/>
<sequence>MPETPHDAPRQDAAAPAWYPDPHHPGALRYWNGADWTEGTATPGWYPHPEHRAPLRYWTGSAWGGELAGTAGVVSATAPTVGPVRWVGLPVAAALVGLAVGAGSALAVTLGGSNPTSAGTPTTTATATATAATEPTSPVGPAAAPDPSERTPVRVARVLSSRSVLLDDGRRLRLLGLGPTPCDTNRDGKKWLDRAAAGREIALTVLADPSTDELGGYLDVDGADLGEQMISAGLAVAAVGHPRAPRYAAAARGVVPCS</sequence>
<dbReference type="Pfam" id="PF10708">
    <property type="entry name" value="DUF2510"/>
    <property type="match status" value="1"/>
</dbReference>
<dbReference type="InterPro" id="IPR018929">
    <property type="entry name" value="DUF2510"/>
</dbReference>
<feature type="domain" description="DUF2510" evidence="2">
    <location>
        <begin position="16"/>
        <end position="41"/>
    </location>
</feature>
<accession>A0A7Y9YEV9</accession>
<dbReference type="GO" id="GO:0004519">
    <property type="term" value="F:endonuclease activity"/>
    <property type="evidence" value="ECO:0007669"/>
    <property type="project" value="UniProtKB-KW"/>
</dbReference>
<evidence type="ECO:0000313" key="3">
    <source>
        <dbReference type="EMBL" id="NYI10950.1"/>
    </source>
</evidence>
<reference evidence="3 4" key="1">
    <citation type="submission" date="2020-07" db="EMBL/GenBank/DDBJ databases">
        <title>Sequencing the genomes of 1000 actinobacteria strains.</title>
        <authorList>
            <person name="Klenk H.-P."/>
        </authorList>
    </citation>
    <scope>NUCLEOTIDE SEQUENCE [LARGE SCALE GENOMIC DNA]</scope>
    <source>
        <strain evidence="3 4">DSM 18248</strain>
    </source>
</reference>
<keyword evidence="4" id="KW-1185">Reference proteome</keyword>
<feature type="region of interest" description="Disordered" evidence="1">
    <location>
        <begin position="113"/>
        <end position="151"/>
    </location>
</feature>
<name>A0A7Y9YEV9_9ACTN</name>
<proteinExistence type="predicted"/>
<evidence type="ECO:0000259" key="2">
    <source>
        <dbReference type="Pfam" id="PF10708"/>
    </source>
</evidence>
<comment type="caution">
    <text evidence="3">The sequence shown here is derived from an EMBL/GenBank/DDBJ whole genome shotgun (WGS) entry which is preliminary data.</text>
</comment>
<gene>
    <name evidence="3" type="ORF">BKA05_002465</name>
</gene>
<feature type="compositionally biased region" description="Low complexity" evidence="1">
    <location>
        <begin position="113"/>
        <end position="137"/>
    </location>
</feature>
<dbReference type="Proteomes" id="UP000537326">
    <property type="component" value="Unassembled WGS sequence"/>
</dbReference>
<evidence type="ECO:0000256" key="1">
    <source>
        <dbReference type="SAM" id="MobiDB-lite"/>
    </source>
</evidence>
<dbReference type="RefSeq" id="WP_179531710.1">
    <property type="nucleotide sequence ID" value="NZ_BAAAPP010000005.1"/>
</dbReference>
<keyword evidence="3" id="KW-0255">Endonuclease</keyword>